<evidence type="ECO:0000256" key="10">
    <source>
        <dbReference type="PIRNR" id="PIRNR015761"/>
    </source>
</evidence>
<comment type="subcellular location">
    <subcellularLocation>
        <location evidence="1">Cell inner membrane</location>
        <topology evidence="1">Single-pass membrane protein</topology>
    </subcellularLocation>
</comment>
<evidence type="ECO:0000256" key="1">
    <source>
        <dbReference type="ARBA" id="ARBA00004377"/>
    </source>
</evidence>
<sequence length="409" mass="44643">MEQLFIRLSSQPQEPLHWLIWSPAQAELIASGTLKDLSEIGALTDHARSREVVCFAPGTDVLLTSVQLPKSALRMLAQVIPNSLEDELAQDISELHFAWPPVKKSADSVAVPVAVVAHEAMQQWLQALDDADINCDEIYPDVFMLPVAEEGAAPGAEQGPDQGPDQGLHPSLALTLGDTVVVRTGAYSGFSTDASLLDVMAQDLNLQRVEETDIEMPLSIVAQAYNSYAQPARINLRQHQYRSQRKKRKGQSSAASFKPAAIAAGILFAVAYATQVFEYVQLGQQSEQLEQAIVDTYKEAFPNEKRIVNVRAQLNQHMDSLGLEGSEKASMLALMSELESAFKANRDVRLQLLRYEADTLKMQVKANSFASLENFRKVANQSGSITVEQGPVNNQAGAVSGALTVKKDS</sequence>
<keyword evidence="6" id="KW-0812">Transmembrane</keyword>
<keyword evidence="3 10" id="KW-0813">Transport</keyword>
<evidence type="ECO:0000256" key="3">
    <source>
        <dbReference type="ARBA" id="ARBA00022448"/>
    </source>
</evidence>
<name>A0A0K6H6M3_9GAMM</name>
<dbReference type="GO" id="GO:0009276">
    <property type="term" value="C:Gram-negative-bacterium-type cell wall"/>
    <property type="evidence" value="ECO:0007669"/>
    <property type="project" value="InterPro"/>
</dbReference>
<keyword evidence="7 10" id="KW-0653">Protein transport</keyword>
<dbReference type="InterPro" id="IPR007812">
    <property type="entry name" value="T2SS_protein-GspL"/>
</dbReference>
<dbReference type="RefSeq" id="WP_055439167.1">
    <property type="nucleotide sequence ID" value="NZ_CYHB01000004.1"/>
</dbReference>
<dbReference type="Proteomes" id="UP000182598">
    <property type="component" value="Unassembled WGS sequence"/>
</dbReference>
<dbReference type="OrthoDB" id="7011844at2"/>
<dbReference type="EMBL" id="CYHB01000004">
    <property type="protein sequence ID" value="CUA86494.1"/>
    <property type="molecule type" value="Genomic_DNA"/>
</dbReference>
<evidence type="ECO:0000259" key="11">
    <source>
        <dbReference type="Pfam" id="PF05134"/>
    </source>
</evidence>
<dbReference type="Gene3D" id="3.30.420.380">
    <property type="match status" value="1"/>
</dbReference>
<reference evidence="14" key="1">
    <citation type="submission" date="2015-08" db="EMBL/GenBank/DDBJ databases">
        <authorList>
            <person name="Varghese N."/>
        </authorList>
    </citation>
    <scope>NUCLEOTIDE SEQUENCE [LARGE SCALE GENOMIC DNA]</scope>
    <source>
        <strain evidence="14">DSM 27808</strain>
    </source>
</reference>
<evidence type="ECO:0000256" key="2">
    <source>
        <dbReference type="ARBA" id="ARBA00005318"/>
    </source>
</evidence>
<proteinExistence type="inferred from homology"/>
<evidence type="ECO:0000256" key="6">
    <source>
        <dbReference type="ARBA" id="ARBA00022692"/>
    </source>
</evidence>
<evidence type="ECO:0000256" key="9">
    <source>
        <dbReference type="ARBA" id="ARBA00023136"/>
    </source>
</evidence>
<dbReference type="InterPro" id="IPR024230">
    <property type="entry name" value="GspL_cyto_dom"/>
</dbReference>
<dbReference type="GO" id="GO:0005886">
    <property type="term" value="C:plasma membrane"/>
    <property type="evidence" value="ECO:0007669"/>
    <property type="project" value="UniProtKB-SubCell"/>
</dbReference>
<dbReference type="GO" id="GO:0015627">
    <property type="term" value="C:type II protein secretion system complex"/>
    <property type="evidence" value="ECO:0007669"/>
    <property type="project" value="InterPro"/>
</dbReference>
<evidence type="ECO:0000313" key="14">
    <source>
        <dbReference type="Proteomes" id="UP000182598"/>
    </source>
</evidence>
<dbReference type="Pfam" id="PF05134">
    <property type="entry name" value="T2SSL"/>
    <property type="match status" value="1"/>
</dbReference>
<comment type="function">
    <text evidence="10">Inner membrane component of the type II secretion system required for the energy-dependent secretion of extracellular factors such as proteases and toxins from the periplasm.</text>
</comment>
<keyword evidence="5" id="KW-0997">Cell inner membrane</keyword>
<evidence type="ECO:0000256" key="7">
    <source>
        <dbReference type="ARBA" id="ARBA00022927"/>
    </source>
</evidence>
<dbReference type="InterPro" id="IPR043129">
    <property type="entry name" value="ATPase_NBD"/>
</dbReference>
<dbReference type="Pfam" id="PF12693">
    <property type="entry name" value="GspL_C"/>
    <property type="match status" value="1"/>
</dbReference>
<evidence type="ECO:0000313" key="13">
    <source>
        <dbReference type="EMBL" id="CUA86494.1"/>
    </source>
</evidence>
<dbReference type="InterPro" id="IPR025691">
    <property type="entry name" value="GspL_pp_dom"/>
</dbReference>
<dbReference type="Gene3D" id="3.30.1360.100">
    <property type="entry name" value="General secretion pathway protein M, EpsM"/>
    <property type="match status" value="1"/>
</dbReference>
<keyword evidence="8" id="KW-1133">Transmembrane helix</keyword>
<gene>
    <name evidence="13" type="ORF">Ga0061064_1502</name>
</gene>
<dbReference type="PIRSF" id="PIRSF015761">
    <property type="entry name" value="Protein_L"/>
    <property type="match status" value="1"/>
</dbReference>
<dbReference type="SUPFAM" id="SSF53067">
    <property type="entry name" value="Actin-like ATPase domain"/>
    <property type="match status" value="1"/>
</dbReference>
<comment type="similarity">
    <text evidence="2 10">Belongs to the GSP L family.</text>
</comment>
<evidence type="ECO:0000256" key="4">
    <source>
        <dbReference type="ARBA" id="ARBA00022475"/>
    </source>
</evidence>
<keyword evidence="4" id="KW-1003">Cell membrane</keyword>
<organism evidence="13 14">
    <name type="scientific">Pseudidiomarina woesei</name>
    <dbReference type="NCBI Taxonomy" id="1381080"/>
    <lineage>
        <taxon>Bacteria</taxon>
        <taxon>Pseudomonadati</taxon>
        <taxon>Pseudomonadota</taxon>
        <taxon>Gammaproteobacteria</taxon>
        <taxon>Alteromonadales</taxon>
        <taxon>Idiomarinaceae</taxon>
        <taxon>Pseudidiomarina</taxon>
    </lineage>
</organism>
<evidence type="ECO:0000256" key="8">
    <source>
        <dbReference type="ARBA" id="ARBA00022989"/>
    </source>
</evidence>
<evidence type="ECO:0000256" key="5">
    <source>
        <dbReference type="ARBA" id="ARBA00022519"/>
    </source>
</evidence>
<protein>
    <recommendedName>
        <fullName evidence="10">Type II secretion system protein L</fullName>
        <shortName evidence="10">T2SS protein L</shortName>
    </recommendedName>
</protein>
<evidence type="ECO:0000259" key="12">
    <source>
        <dbReference type="Pfam" id="PF12693"/>
    </source>
</evidence>
<dbReference type="NCBIfam" id="TIGR01709">
    <property type="entry name" value="typeII_sec_gspL"/>
    <property type="match status" value="1"/>
</dbReference>
<dbReference type="Gene3D" id="3.30.420.370">
    <property type="match status" value="1"/>
</dbReference>
<keyword evidence="9" id="KW-0472">Membrane</keyword>
<feature type="domain" description="GspL periplasmic" evidence="12">
    <location>
        <begin position="254"/>
        <end position="407"/>
    </location>
</feature>
<dbReference type="AlphaFoldDB" id="A0A0K6H6M3"/>
<keyword evidence="14" id="KW-1185">Reference proteome</keyword>
<accession>A0A0K6H6M3</accession>
<feature type="domain" description="GspL cytoplasmic actin-ATPase-like" evidence="11">
    <location>
        <begin position="4"/>
        <end position="152"/>
    </location>
</feature>
<dbReference type="GO" id="GO:0015628">
    <property type="term" value="P:protein secretion by the type II secretion system"/>
    <property type="evidence" value="ECO:0007669"/>
    <property type="project" value="InterPro"/>
</dbReference>
<dbReference type="CDD" id="cd24017">
    <property type="entry name" value="ASKHA_T2SSL_N"/>
    <property type="match status" value="1"/>
</dbReference>